<evidence type="ECO:0000259" key="4">
    <source>
        <dbReference type="Pfam" id="PF04471"/>
    </source>
</evidence>
<dbReference type="SUPFAM" id="SSF52980">
    <property type="entry name" value="Restriction endonuclease-like"/>
    <property type="match status" value="1"/>
</dbReference>
<dbReference type="RefSeq" id="WP_189400268.1">
    <property type="nucleotide sequence ID" value="NZ_BMXA01000002.1"/>
</dbReference>
<dbReference type="GO" id="GO:0009307">
    <property type="term" value="P:DNA restriction-modification system"/>
    <property type="evidence" value="ECO:0007669"/>
    <property type="project" value="InterPro"/>
</dbReference>
<dbReference type="InterPro" id="IPR013498">
    <property type="entry name" value="Topo_IA_Znf"/>
</dbReference>
<dbReference type="EMBL" id="BMXA01000002">
    <property type="protein sequence ID" value="GHA04833.1"/>
    <property type="molecule type" value="Genomic_DNA"/>
</dbReference>
<reference evidence="5" key="2">
    <citation type="submission" date="2020-09" db="EMBL/GenBank/DDBJ databases">
        <authorList>
            <person name="Sun Q."/>
            <person name="Kim S."/>
        </authorList>
    </citation>
    <scope>NUCLEOTIDE SEQUENCE</scope>
    <source>
        <strain evidence="5">KCTC 12711</strain>
    </source>
</reference>
<dbReference type="InterPro" id="IPR011856">
    <property type="entry name" value="tRNA_endonuc-like_dom_sf"/>
</dbReference>
<protein>
    <recommendedName>
        <fullName evidence="7">Restriction system protein</fullName>
    </recommendedName>
</protein>
<dbReference type="PANTHER" id="PTHR30015">
    <property type="entry name" value="MRR RESTRICTION SYSTEM PROTEIN"/>
    <property type="match status" value="1"/>
</dbReference>
<dbReference type="GO" id="GO:0006265">
    <property type="term" value="P:DNA topological change"/>
    <property type="evidence" value="ECO:0007669"/>
    <property type="project" value="InterPro"/>
</dbReference>
<dbReference type="GO" id="GO:0005694">
    <property type="term" value="C:chromosome"/>
    <property type="evidence" value="ECO:0007669"/>
    <property type="project" value="InterPro"/>
</dbReference>
<comment type="caution">
    <text evidence="5">The sequence shown here is derived from an EMBL/GenBank/DDBJ whole genome shotgun (WGS) entry which is preliminary data.</text>
</comment>
<dbReference type="GO" id="GO:0003916">
    <property type="term" value="F:DNA topoisomerase activity"/>
    <property type="evidence" value="ECO:0007669"/>
    <property type="project" value="InterPro"/>
</dbReference>
<dbReference type="PANTHER" id="PTHR30015:SF7">
    <property type="entry name" value="TYPE IV METHYL-DIRECTED RESTRICTION ENZYME ECOKMRR"/>
    <property type="match status" value="1"/>
</dbReference>
<name>A0A918RME4_9GAMM</name>
<feature type="region of interest" description="Disordered" evidence="1">
    <location>
        <begin position="68"/>
        <end position="107"/>
    </location>
</feature>
<dbReference type="Pfam" id="PF01396">
    <property type="entry name" value="Zn_ribbon_Top1"/>
    <property type="match status" value="1"/>
</dbReference>
<dbReference type="AlphaFoldDB" id="A0A918RME4"/>
<feature type="domain" description="Restriction endonuclease type IV Mrr" evidence="4">
    <location>
        <begin position="115"/>
        <end position="214"/>
    </location>
</feature>
<feature type="transmembrane region" description="Helical" evidence="2">
    <location>
        <begin position="12"/>
        <end position="30"/>
    </location>
</feature>
<accession>A0A918RME4</accession>
<dbReference type="GO" id="GO:0015666">
    <property type="term" value="F:restriction endodeoxyribonuclease activity"/>
    <property type="evidence" value="ECO:0007669"/>
    <property type="project" value="TreeGrafter"/>
</dbReference>
<gene>
    <name evidence="5" type="ORF">GCM10008090_12890</name>
</gene>
<dbReference type="InterPro" id="IPR007560">
    <property type="entry name" value="Restrct_endonuc_IV_Mrr"/>
</dbReference>
<dbReference type="InterPro" id="IPR011335">
    <property type="entry name" value="Restrct_endonuc-II-like"/>
</dbReference>
<dbReference type="Pfam" id="PF04471">
    <property type="entry name" value="Mrr_cat"/>
    <property type="match status" value="1"/>
</dbReference>
<keyword evidence="6" id="KW-1185">Reference proteome</keyword>
<keyword evidence="2" id="KW-0472">Membrane</keyword>
<evidence type="ECO:0000313" key="6">
    <source>
        <dbReference type="Proteomes" id="UP000614811"/>
    </source>
</evidence>
<evidence type="ECO:0008006" key="7">
    <source>
        <dbReference type="Google" id="ProtNLM"/>
    </source>
</evidence>
<feature type="domain" description="DNA topoisomerase type IA zn finger" evidence="3">
    <location>
        <begin position="252"/>
        <end position="284"/>
    </location>
</feature>
<dbReference type="Proteomes" id="UP000614811">
    <property type="component" value="Unassembled WGS sequence"/>
</dbReference>
<sequence>MARRKRRDQSGAEVLFGIIVIIPILLYLNGVSVGTALTWGAIIIVSFLLMALSIWFIHGLTKPSPPLDLTGAGKTHSKAHRAKSRAKNQRATKLPIISPEPTQPPQHWSTELIGQLEWRVFEKLCTRLWELKGFNAKETQTGADGGVDFYLYANTTQQKIGAVQCKSWGKKQIGVSVIRELQGVVAAEQLKLGLLMYTGQLSKDAQNFLQQPSVSIKAQNQHDILSEIQKLPTETQASLLRETTQGDYTTPSCPNCDQKLVQRTAKKTGKVFMGCVNFPRCRYTI</sequence>
<proteinExistence type="predicted"/>
<feature type="compositionally biased region" description="Basic residues" evidence="1">
    <location>
        <begin position="75"/>
        <end position="90"/>
    </location>
</feature>
<evidence type="ECO:0000313" key="5">
    <source>
        <dbReference type="EMBL" id="GHA04833.1"/>
    </source>
</evidence>
<reference evidence="5" key="1">
    <citation type="journal article" date="2014" name="Int. J. Syst. Evol. Microbiol.">
        <title>Complete genome sequence of Corynebacterium casei LMG S-19264T (=DSM 44701T), isolated from a smear-ripened cheese.</title>
        <authorList>
            <consortium name="US DOE Joint Genome Institute (JGI-PGF)"/>
            <person name="Walter F."/>
            <person name="Albersmeier A."/>
            <person name="Kalinowski J."/>
            <person name="Ruckert C."/>
        </authorList>
    </citation>
    <scope>NUCLEOTIDE SEQUENCE</scope>
    <source>
        <strain evidence="5">KCTC 12711</strain>
    </source>
</reference>
<dbReference type="InterPro" id="IPR052906">
    <property type="entry name" value="Type_IV_Methyl-Rstrct_Enzyme"/>
</dbReference>
<keyword evidence="2" id="KW-0812">Transmembrane</keyword>
<evidence type="ECO:0000256" key="2">
    <source>
        <dbReference type="SAM" id="Phobius"/>
    </source>
</evidence>
<keyword evidence="2" id="KW-1133">Transmembrane helix</keyword>
<evidence type="ECO:0000259" key="3">
    <source>
        <dbReference type="Pfam" id="PF01396"/>
    </source>
</evidence>
<dbReference type="SUPFAM" id="SSF57783">
    <property type="entry name" value="Zinc beta-ribbon"/>
    <property type="match status" value="1"/>
</dbReference>
<feature type="transmembrane region" description="Helical" evidence="2">
    <location>
        <begin position="36"/>
        <end position="57"/>
    </location>
</feature>
<evidence type="ECO:0000256" key="1">
    <source>
        <dbReference type="SAM" id="MobiDB-lite"/>
    </source>
</evidence>
<dbReference type="Gene3D" id="3.30.65.10">
    <property type="entry name" value="Bacterial Topoisomerase I, domain 1"/>
    <property type="match status" value="1"/>
</dbReference>
<dbReference type="GO" id="GO:0003677">
    <property type="term" value="F:DNA binding"/>
    <property type="evidence" value="ECO:0007669"/>
    <property type="project" value="InterPro"/>
</dbReference>
<organism evidence="5 6">
    <name type="scientific">Arenicella chitinivorans</name>
    <dbReference type="NCBI Taxonomy" id="1329800"/>
    <lineage>
        <taxon>Bacteria</taxon>
        <taxon>Pseudomonadati</taxon>
        <taxon>Pseudomonadota</taxon>
        <taxon>Gammaproteobacteria</taxon>
        <taxon>Arenicellales</taxon>
        <taxon>Arenicellaceae</taxon>
        <taxon>Arenicella</taxon>
    </lineage>
</organism>
<dbReference type="Gene3D" id="3.40.1350.10">
    <property type="match status" value="1"/>
</dbReference>